<keyword evidence="2" id="KW-1185">Reference proteome</keyword>
<evidence type="ECO:0000313" key="2">
    <source>
        <dbReference type="Proteomes" id="UP000282759"/>
    </source>
</evidence>
<dbReference type="OrthoDB" id="794403at2"/>
<reference evidence="1 2" key="1">
    <citation type="submission" date="2019-01" db="EMBL/GenBank/DDBJ databases">
        <authorList>
            <person name="Chen W.-M."/>
        </authorList>
    </citation>
    <scope>NUCLEOTIDE SEQUENCE [LARGE SCALE GENOMIC DNA]</scope>
    <source>
        <strain evidence="1 2">YBJ-36</strain>
    </source>
</reference>
<dbReference type="Proteomes" id="UP000282759">
    <property type="component" value="Unassembled WGS sequence"/>
</dbReference>
<protein>
    <submittedName>
        <fullName evidence="1">Uncharacterized protein</fullName>
    </submittedName>
</protein>
<sequence length="160" mass="17348">MKKITLITILGIASLAACNSGGKKDQTDSLNTDTSIITDTTKNVSTTGEACFLHTDGTKNQDSTKVHLIINGNKVSGDMLWLPAEKDSRKGTLQGTQDGNTIKAVWTFMQEGMQDTIAVEFDFPGDVLKQKPLKADLKSGRQVTDTAADYTVVYKKVDCE</sequence>
<dbReference type="PROSITE" id="PS51257">
    <property type="entry name" value="PROKAR_LIPOPROTEIN"/>
    <property type="match status" value="1"/>
</dbReference>
<name>A0A3S2VAV5_9SPHI</name>
<proteinExistence type="predicted"/>
<evidence type="ECO:0000313" key="1">
    <source>
        <dbReference type="EMBL" id="RVU03089.1"/>
    </source>
</evidence>
<dbReference type="RefSeq" id="WP_127703454.1">
    <property type="nucleotide sequence ID" value="NZ_SACK01000001.1"/>
</dbReference>
<dbReference type="EMBL" id="SACK01000001">
    <property type="protein sequence ID" value="RVU03089.1"/>
    <property type="molecule type" value="Genomic_DNA"/>
</dbReference>
<comment type="caution">
    <text evidence="1">The sequence shown here is derived from an EMBL/GenBank/DDBJ whole genome shotgun (WGS) entry which is preliminary data.</text>
</comment>
<organism evidence="1 2">
    <name type="scientific">Mucilaginibacter limnophilus</name>
    <dbReference type="NCBI Taxonomy" id="1932778"/>
    <lineage>
        <taxon>Bacteria</taxon>
        <taxon>Pseudomonadati</taxon>
        <taxon>Bacteroidota</taxon>
        <taxon>Sphingobacteriia</taxon>
        <taxon>Sphingobacteriales</taxon>
        <taxon>Sphingobacteriaceae</taxon>
        <taxon>Mucilaginibacter</taxon>
    </lineage>
</organism>
<accession>A0A3S2VAV5</accession>
<gene>
    <name evidence="1" type="ORF">EOD41_03915</name>
</gene>
<dbReference type="AlphaFoldDB" id="A0A3S2VAV5"/>